<dbReference type="InterPro" id="IPR000073">
    <property type="entry name" value="AB_hydrolase_1"/>
</dbReference>
<dbReference type="PANTHER" id="PTHR43798">
    <property type="entry name" value="MONOACYLGLYCEROL LIPASE"/>
    <property type="match status" value="1"/>
</dbReference>
<keyword evidence="1 3" id="KW-0378">Hydrolase</keyword>
<dbReference type="AlphaFoldDB" id="A0A859FJH6"/>
<dbReference type="SUPFAM" id="SSF53474">
    <property type="entry name" value="alpha/beta-Hydrolases"/>
    <property type="match status" value="1"/>
</dbReference>
<sequence>MAHRIEVEENVSLHVEDEGEGQAIIFIHGWPLSSDMFRDQKAELPKHGYRFIGIDLRGYGQSDKPDSPYTYDVFAKDIQKVIDELNVDSYYLAGFSMGGPISIRFATKHADNRLKRLILLGAAAPSFTKRQGFDHGMEKDGVTDLMNAIKEDREAALKDFGSGFFGTDVPAEVDEWLLGMGLQASEQATLDSAAALRDEDLRDEIGMIDVPTVLIHGKKDEICDFAFSEYMAERIPNATLVAFENSGHGLQYDEKDKLHKELAELLK</sequence>
<dbReference type="RefSeq" id="WP_176010915.1">
    <property type="nucleotide sequence ID" value="NZ_CP041372.2"/>
</dbReference>
<evidence type="ECO:0000259" key="2">
    <source>
        <dbReference type="Pfam" id="PF00561"/>
    </source>
</evidence>
<protein>
    <submittedName>
        <fullName evidence="3">Alpha/beta hydrolase</fullName>
    </submittedName>
</protein>
<evidence type="ECO:0000313" key="3">
    <source>
        <dbReference type="EMBL" id="QKS72948.1"/>
    </source>
</evidence>
<dbReference type="InterPro" id="IPR000639">
    <property type="entry name" value="Epox_hydrolase-like"/>
</dbReference>
<dbReference type="InterPro" id="IPR050266">
    <property type="entry name" value="AB_hydrolase_sf"/>
</dbReference>
<reference evidence="4" key="1">
    <citation type="submission" date="2019-07" db="EMBL/GenBank/DDBJ databases">
        <title>Bacillus alkalisoli sp. nov. isolated from saline soil.</title>
        <authorList>
            <person name="Sun J.-Q."/>
            <person name="Xu L."/>
        </authorList>
    </citation>
    <scope>NUCLEOTIDE SEQUENCE [LARGE SCALE GENOMIC DNA]</scope>
    <source>
        <strain evidence="4">M4U3P1</strain>
    </source>
</reference>
<keyword evidence="4" id="KW-1185">Reference proteome</keyword>
<evidence type="ECO:0000313" key="4">
    <source>
        <dbReference type="Proteomes" id="UP000318138"/>
    </source>
</evidence>
<dbReference type="Gene3D" id="3.40.50.1820">
    <property type="entry name" value="alpha/beta hydrolase"/>
    <property type="match status" value="1"/>
</dbReference>
<dbReference type="GO" id="GO:0016020">
    <property type="term" value="C:membrane"/>
    <property type="evidence" value="ECO:0007669"/>
    <property type="project" value="TreeGrafter"/>
</dbReference>
<dbReference type="Pfam" id="PF00561">
    <property type="entry name" value="Abhydrolase_1"/>
    <property type="match status" value="1"/>
</dbReference>
<dbReference type="EMBL" id="CP041372">
    <property type="protein sequence ID" value="QKS72948.1"/>
    <property type="molecule type" value="Genomic_DNA"/>
</dbReference>
<gene>
    <name evidence="3" type="ORF">FLK61_40840</name>
</gene>
<dbReference type="GO" id="GO:0016787">
    <property type="term" value="F:hydrolase activity"/>
    <property type="evidence" value="ECO:0007669"/>
    <property type="project" value="UniProtKB-KW"/>
</dbReference>
<feature type="domain" description="AB hydrolase-1" evidence="2">
    <location>
        <begin position="23"/>
        <end position="254"/>
    </location>
</feature>
<evidence type="ECO:0000256" key="1">
    <source>
        <dbReference type="ARBA" id="ARBA00022801"/>
    </source>
</evidence>
<dbReference type="PRINTS" id="PR00412">
    <property type="entry name" value="EPOXHYDRLASE"/>
</dbReference>
<proteinExistence type="predicted"/>
<dbReference type="Proteomes" id="UP000318138">
    <property type="component" value="Chromosome"/>
</dbReference>
<dbReference type="PRINTS" id="PR00111">
    <property type="entry name" value="ABHYDROLASE"/>
</dbReference>
<dbReference type="PANTHER" id="PTHR43798:SF31">
    <property type="entry name" value="AB HYDROLASE SUPERFAMILY PROTEIN YCLE"/>
    <property type="match status" value="1"/>
</dbReference>
<dbReference type="KEGG" id="psua:FLK61_40840"/>
<name>A0A859FJH6_9BACI</name>
<dbReference type="InterPro" id="IPR029058">
    <property type="entry name" value="AB_hydrolase_fold"/>
</dbReference>
<organism evidence="3 4">
    <name type="scientific">Paenalkalicoccus suaedae</name>
    <dbReference type="NCBI Taxonomy" id="2592382"/>
    <lineage>
        <taxon>Bacteria</taxon>
        <taxon>Bacillati</taxon>
        <taxon>Bacillota</taxon>
        <taxon>Bacilli</taxon>
        <taxon>Bacillales</taxon>
        <taxon>Bacillaceae</taxon>
        <taxon>Paenalkalicoccus</taxon>
    </lineage>
</organism>
<accession>A0A859FJH6</accession>